<evidence type="ECO:0000313" key="3">
    <source>
        <dbReference type="EMBL" id="MBC8589293.1"/>
    </source>
</evidence>
<feature type="domain" description="Opine dehydrogenase" evidence="1">
    <location>
        <begin position="185"/>
        <end position="327"/>
    </location>
</feature>
<proteinExistence type="predicted"/>
<dbReference type="Gene3D" id="3.40.50.720">
    <property type="entry name" value="NAD(P)-binding Rossmann-like Domain"/>
    <property type="match status" value="1"/>
</dbReference>
<keyword evidence="4" id="KW-1185">Reference proteome</keyword>
<dbReference type="InterPro" id="IPR036291">
    <property type="entry name" value="NAD(P)-bd_dom_sf"/>
</dbReference>
<dbReference type="InterPro" id="IPR008927">
    <property type="entry name" value="6-PGluconate_DH-like_C_sf"/>
</dbReference>
<comment type="caution">
    <text evidence="3">The sequence shown here is derived from an EMBL/GenBank/DDBJ whole genome shotgun (WGS) entry which is preliminary data.</text>
</comment>
<dbReference type="InterPro" id="IPR013328">
    <property type="entry name" value="6PGD_dom2"/>
</dbReference>
<dbReference type="Pfam" id="PF02317">
    <property type="entry name" value="Octopine_DH"/>
    <property type="match status" value="1"/>
</dbReference>
<dbReference type="Pfam" id="PF03446">
    <property type="entry name" value="NAD_binding_2"/>
    <property type="match status" value="1"/>
</dbReference>
<dbReference type="InterPro" id="IPR051729">
    <property type="entry name" value="Opine/Lysopine_DH"/>
</dbReference>
<evidence type="ECO:0000259" key="2">
    <source>
        <dbReference type="Pfam" id="PF03446"/>
    </source>
</evidence>
<dbReference type="SUPFAM" id="SSF48179">
    <property type="entry name" value="6-phosphogluconate dehydrogenase C-terminal domain-like"/>
    <property type="match status" value="1"/>
</dbReference>
<accession>A0A926ET44</accession>
<dbReference type="PANTHER" id="PTHR38015">
    <property type="entry name" value="BLR6086 PROTEIN"/>
    <property type="match status" value="1"/>
</dbReference>
<dbReference type="GO" id="GO:0016491">
    <property type="term" value="F:oxidoreductase activity"/>
    <property type="evidence" value="ECO:0007669"/>
    <property type="project" value="InterPro"/>
</dbReference>
<dbReference type="Gene3D" id="1.10.1040.10">
    <property type="entry name" value="N-(1-d-carboxylethyl)-l-norvaline Dehydrogenase, domain 2"/>
    <property type="match status" value="1"/>
</dbReference>
<dbReference type="SUPFAM" id="SSF51735">
    <property type="entry name" value="NAD(P)-binding Rossmann-fold domains"/>
    <property type="match status" value="1"/>
</dbReference>
<reference evidence="3" key="1">
    <citation type="submission" date="2020-08" db="EMBL/GenBank/DDBJ databases">
        <title>Genome public.</title>
        <authorList>
            <person name="Liu C."/>
            <person name="Sun Q."/>
        </authorList>
    </citation>
    <scope>NUCLEOTIDE SEQUENCE</scope>
    <source>
        <strain evidence="3">BX21</strain>
    </source>
</reference>
<dbReference type="InterPro" id="IPR006115">
    <property type="entry name" value="6PGDH_NADP-bd"/>
</dbReference>
<evidence type="ECO:0000259" key="1">
    <source>
        <dbReference type="Pfam" id="PF02317"/>
    </source>
</evidence>
<organism evidence="3 4">
    <name type="scientific">Paratissierella segnis</name>
    <dbReference type="NCBI Taxonomy" id="2763679"/>
    <lineage>
        <taxon>Bacteria</taxon>
        <taxon>Bacillati</taxon>
        <taxon>Bacillota</taxon>
        <taxon>Tissierellia</taxon>
        <taxon>Tissierellales</taxon>
        <taxon>Tissierellaceae</taxon>
        <taxon>Paratissierella</taxon>
    </lineage>
</organism>
<evidence type="ECO:0000313" key="4">
    <source>
        <dbReference type="Proteomes" id="UP000601171"/>
    </source>
</evidence>
<dbReference type="PANTHER" id="PTHR38015:SF1">
    <property type="entry name" value="OPINE DEHYDROGENASE DOMAIN-CONTAINING PROTEIN"/>
    <property type="match status" value="1"/>
</dbReference>
<feature type="domain" description="6-phosphogluconate dehydrogenase NADP-binding" evidence="2">
    <location>
        <begin position="5"/>
        <end position="104"/>
    </location>
</feature>
<dbReference type="GO" id="GO:0050661">
    <property type="term" value="F:NADP binding"/>
    <property type="evidence" value="ECO:0007669"/>
    <property type="project" value="InterPro"/>
</dbReference>
<dbReference type="InterPro" id="IPR003421">
    <property type="entry name" value="Opine_DH"/>
</dbReference>
<protein>
    <submittedName>
        <fullName evidence="3">NAD/NADP octopine/nopaline dehydrogenase family protein</fullName>
    </submittedName>
</protein>
<gene>
    <name evidence="3" type="ORF">H8707_13815</name>
</gene>
<name>A0A926ET44_9FIRM</name>
<dbReference type="RefSeq" id="WP_262430758.1">
    <property type="nucleotide sequence ID" value="NZ_JACRTG010000033.1"/>
</dbReference>
<dbReference type="AlphaFoldDB" id="A0A926ET44"/>
<dbReference type="Proteomes" id="UP000601171">
    <property type="component" value="Unassembled WGS sequence"/>
</dbReference>
<dbReference type="EMBL" id="JACRTG010000033">
    <property type="protein sequence ID" value="MBC8589293.1"/>
    <property type="molecule type" value="Genomic_DNA"/>
</dbReference>
<sequence length="358" mass="39083">MKKLKFAVIGAGSGGQGMAAKLAIDGYSVKLYDIDDEKIRKLKEIGEIKLSGKIVGIGRPDVITTDIREAVEGVDVIMVITTTNAHADVAVSLMPYLKDEQMVILNPGHTGGVLEFKNVLKQNNSVSTPIIAETQDLLYGCRTNSIGDIFVSGIKKVMGIATLPAKDVNYVIETLGSIFPQFKALPNVLYTSLDNMASIIHPIPTLLNINKIDLMQSFEYYMEGITPSIANIMEQADKERLDIGRAFGITLTSISEWLKTSYGLKDGSLYEILQSNEAYRGTKSPQSINHRFLYEDTLSGMVPLASLGAELGIKTPTLNAFICIASIVSDRNYYKEGRTVEKLGLAGKTVEEICEMVS</sequence>